<keyword evidence="3" id="KW-1185">Reference proteome</keyword>
<accession>A0AAW0K8A3</accession>
<evidence type="ECO:0000313" key="2">
    <source>
        <dbReference type="EMBL" id="KAK7834925.1"/>
    </source>
</evidence>
<dbReference type="AlphaFoldDB" id="A0AAW0K8A3"/>
<gene>
    <name evidence="2" type="ORF">CFP56_023988</name>
</gene>
<name>A0AAW0K8A3_QUESU</name>
<organism evidence="2 3">
    <name type="scientific">Quercus suber</name>
    <name type="common">Cork oak</name>
    <dbReference type="NCBI Taxonomy" id="58331"/>
    <lineage>
        <taxon>Eukaryota</taxon>
        <taxon>Viridiplantae</taxon>
        <taxon>Streptophyta</taxon>
        <taxon>Embryophyta</taxon>
        <taxon>Tracheophyta</taxon>
        <taxon>Spermatophyta</taxon>
        <taxon>Magnoliopsida</taxon>
        <taxon>eudicotyledons</taxon>
        <taxon>Gunneridae</taxon>
        <taxon>Pentapetalae</taxon>
        <taxon>rosids</taxon>
        <taxon>fabids</taxon>
        <taxon>Fagales</taxon>
        <taxon>Fagaceae</taxon>
        <taxon>Quercus</taxon>
    </lineage>
</organism>
<evidence type="ECO:0000256" key="1">
    <source>
        <dbReference type="SAM" id="MobiDB-lite"/>
    </source>
</evidence>
<dbReference type="Proteomes" id="UP000237347">
    <property type="component" value="Unassembled WGS sequence"/>
</dbReference>
<protein>
    <submittedName>
        <fullName evidence="2">Uncharacterized protein</fullName>
    </submittedName>
</protein>
<comment type="caution">
    <text evidence="2">The sequence shown here is derived from an EMBL/GenBank/DDBJ whole genome shotgun (WGS) entry which is preliminary data.</text>
</comment>
<feature type="compositionally biased region" description="Basic and acidic residues" evidence="1">
    <location>
        <begin position="22"/>
        <end position="47"/>
    </location>
</feature>
<feature type="region of interest" description="Disordered" evidence="1">
    <location>
        <begin position="19"/>
        <end position="48"/>
    </location>
</feature>
<sequence>MEFLEEVVPIARIPVVSNSSAKRGDETEKGDVYTEKEAEKERGDESKKFHKTILPPSKRQAICQQSLWHSLITVIETRTSIFGIYIPIWISLAGKEELKDLEFKQDSSLSKILLPSIHRIVKRLKGLHQSVKFKSNLDFPKQTVASPEAETNSCTLRTSACAFSITFGFLSNSDIAHSKVVAAVSPPASHHPIIEAINLSEGYKSGTLKPEVSTIISLTRDMNSS</sequence>
<proteinExistence type="predicted"/>
<reference evidence="2 3" key="1">
    <citation type="journal article" date="2018" name="Sci. Data">
        <title>The draft genome sequence of cork oak.</title>
        <authorList>
            <person name="Ramos A.M."/>
            <person name="Usie A."/>
            <person name="Barbosa P."/>
            <person name="Barros P.M."/>
            <person name="Capote T."/>
            <person name="Chaves I."/>
            <person name="Simoes F."/>
            <person name="Abreu I."/>
            <person name="Carrasquinho I."/>
            <person name="Faro C."/>
            <person name="Guimaraes J.B."/>
            <person name="Mendonca D."/>
            <person name="Nobrega F."/>
            <person name="Rodrigues L."/>
            <person name="Saibo N.J.M."/>
            <person name="Varela M.C."/>
            <person name="Egas C."/>
            <person name="Matos J."/>
            <person name="Miguel C.M."/>
            <person name="Oliveira M.M."/>
            <person name="Ricardo C.P."/>
            <person name="Goncalves S."/>
        </authorList>
    </citation>
    <scope>NUCLEOTIDE SEQUENCE [LARGE SCALE GENOMIC DNA]</scope>
    <source>
        <strain evidence="3">cv. HL8</strain>
    </source>
</reference>
<evidence type="ECO:0000313" key="3">
    <source>
        <dbReference type="Proteomes" id="UP000237347"/>
    </source>
</evidence>
<dbReference type="EMBL" id="PKMF04000380">
    <property type="protein sequence ID" value="KAK7834925.1"/>
    <property type="molecule type" value="Genomic_DNA"/>
</dbReference>